<comment type="caution">
    <text evidence="1">The sequence shown here is derived from an EMBL/GenBank/DDBJ whole genome shotgun (WGS) entry which is preliminary data.</text>
</comment>
<evidence type="ECO:0000313" key="2">
    <source>
        <dbReference type="Proteomes" id="UP000694240"/>
    </source>
</evidence>
<proteinExistence type="predicted"/>
<accession>A0A8T2G5V6</accession>
<reference evidence="1 2" key="1">
    <citation type="submission" date="2020-12" db="EMBL/GenBank/DDBJ databases">
        <title>Concerted genomic and epigenomic changes stabilize Arabidopsis allopolyploids.</title>
        <authorList>
            <person name="Chen Z."/>
        </authorList>
    </citation>
    <scope>NUCLEOTIDE SEQUENCE [LARGE SCALE GENOMIC DNA]</scope>
    <source>
        <strain evidence="1">Allo738</strain>
        <tissue evidence="1">Leaf</tissue>
    </source>
</reference>
<dbReference type="AlphaFoldDB" id="A0A8T2G5V6"/>
<sequence>MDMDLNGCLACLDGFTTPALFLLAHSSLNLLDDVAAVGSGISELLIGDIVRGGGMEDESFCQNLFFFFFCVSERESVRIL</sequence>
<gene>
    <name evidence="1" type="ORF">ISN45_At02g030950</name>
</gene>
<protein>
    <submittedName>
        <fullName evidence="1">Uncharacterized protein</fullName>
    </submittedName>
</protein>
<organism evidence="1 2">
    <name type="scientific">Arabidopsis thaliana x Arabidopsis arenosa</name>
    <dbReference type="NCBI Taxonomy" id="1240361"/>
    <lineage>
        <taxon>Eukaryota</taxon>
        <taxon>Viridiplantae</taxon>
        <taxon>Streptophyta</taxon>
        <taxon>Embryophyta</taxon>
        <taxon>Tracheophyta</taxon>
        <taxon>Spermatophyta</taxon>
        <taxon>Magnoliopsida</taxon>
        <taxon>eudicotyledons</taxon>
        <taxon>Gunneridae</taxon>
        <taxon>Pentapetalae</taxon>
        <taxon>rosids</taxon>
        <taxon>malvids</taxon>
        <taxon>Brassicales</taxon>
        <taxon>Brassicaceae</taxon>
        <taxon>Camelineae</taxon>
        <taxon>Arabidopsis</taxon>
    </lineage>
</organism>
<dbReference type="Proteomes" id="UP000694240">
    <property type="component" value="Chromosome 2"/>
</dbReference>
<dbReference type="EMBL" id="JAEFBK010000002">
    <property type="protein sequence ID" value="KAG7638681.1"/>
    <property type="molecule type" value="Genomic_DNA"/>
</dbReference>
<keyword evidence="2" id="KW-1185">Reference proteome</keyword>
<name>A0A8T2G5V6_9BRAS</name>
<evidence type="ECO:0000313" key="1">
    <source>
        <dbReference type="EMBL" id="KAG7638681.1"/>
    </source>
</evidence>